<sequence length="164" mass="17394">MSGGSDLSGNEAGGLWNRMQAVLCCRAIWTHSVIPTTAPSLQDGVLNTHTHKTQLVQREDSCEAGDQQVGNTSVTAATAVARDAGAKDTSRSTVRRCWRRPATPIITNPRDFWDLRPLIAGMSDQVGFAVTPEPDMLQTPTSGRVGAGQGSHAAHTPGRHPISA</sequence>
<comment type="caution">
    <text evidence="2">The sequence shown here is derived from an EMBL/GenBank/DDBJ whole genome shotgun (WGS) entry which is preliminary data.</text>
</comment>
<feature type="region of interest" description="Disordered" evidence="1">
    <location>
        <begin position="132"/>
        <end position="164"/>
    </location>
</feature>
<dbReference type="EMBL" id="JAWRVI010000289">
    <property type="protein sequence ID" value="KAK4068681.1"/>
    <property type="molecule type" value="Genomic_DNA"/>
</dbReference>
<gene>
    <name evidence="2" type="ORF">Purlil1_13728</name>
</gene>
<name>A0ABR0BDB5_PURLI</name>
<organism evidence="2 3">
    <name type="scientific">Purpureocillium lilacinum</name>
    <name type="common">Paecilomyces lilacinus</name>
    <dbReference type="NCBI Taxonomy" id="33203"/>
    <lineage>
        <taxon>Eukaryota</taxon>
        <taxon>Fungi</taxon>
        <taxon>Dikarya</taxon>
        <taxon>Ascomycota</taxon>
        <taxon>Pezizomycotina</taxon>
        <taxon>Sordariomycetes</taxon>
        <taxon>Hypocreomycetidae</taxon>
        <taxon>Hypocreales</taxon>
        <taxon>Ophiocordycipitaceae</taxon>
        <taxon>Purpureocillium</taxon>
    </lineage>
</organism>
<proteinExistence type="predicted"/>
<reference evidence="2 3" key="1">
    <citation type="journal article" date="2024" name="Microbiol. Resour. Announc.">
        <title>Genome annotations for the ascomycete fungi Trichoderma harzianum, Trichoderma aggressivum, and Purpureocillium lilacinum.</title>
        <authorList>
            <person name="Beijen E.P.W."/>
            <person name="Ohm R.A."/>
        </authorList>
    </citation>
    <scope>NUCLEOTIDE SEQUENCE [LARGE SCALE GENOMIC DNA]</scope>
    <source>
        <strain evidence="2 3">CBS 150709</strain>
    </source>
</reference>
<dbReference type="Proteomes" id="UP001287286">
    <property type="component" value="Unassembled WGS sequence"/>
</dbReference>
<keyword evidence="3" id="KW-1185">Reference proteome</keyword>
<protein>
    <submittedName>
        <fullName evidence="2">Uncharacterized protein</fullName>
    </submittedName>
</protein>
<evidence type="ECO:0000313" key="3">
    <source>
        <dbReference type="Proteomes" id="UP001287286"/>
    </source>
</evidence>
<evidence type="ECO:0000313" key="2">
    <source>
        <dbReference type="EMBL" id="KAK4068681.1"/>
    </source>
</evidence>
<evidence type="ECO:0000256" key="1">
    <source>
        <dbReference type="SAM" id="MobiDB-lite"/>
    </source>
</evidence>
<accession>A0ABR0BDB5</accession>